<comment type="similarity">
    <text evidence="2">Belongs to the ATPase d subunit family.</text>
</comment>
<evidence type="ECO:0000256" key="9">
    <source>
        <dbReference type="ARBA" id="ARBA00023136"/>
    </source>
</evidence>
<evidence type="ECO:0000256" key="6">
    <source>
        <dbReference type="ARBA" id="ARBA00022792"/>
    </source>
</evidence>
<dbReference type="PANTHER" id="PTHR12700">
    <property type="entry name" value="ATP SYNTHASE SUBUNIT D, MITOCHONDRIAL"/>
    <property type="match status" value="1"/>
</dbReference>
<reference evidence="10" key="1">
    <citation type="submission" date="2025-08" db="UniProtKB">
        <authorList>
            <consortium name="Ensembl"/>
        </authorList>
    </citation>
    <scope>IDENTIFICATION</scope>
</reference>
<dbReference type="InterPro" id="IPR036228">
    <property type="entry name" value="ATP_synth_F0_dsu_sf_mt"/>
</dbReference>
<evidence type="ECO:0000256" key="4">
    <source>
        <dbReference type="ARBA" id="ARBA00022547"/>
    </source>
</evidence>
<evidence type="ECO:0000256" key="7">
    <source>
        <dbReference type="ARBA" id="ARBA00023065"/>
    </source>
</evidence>
<dbReference type="AlphaFoldDB" id="A0A8D0WHU5"/>
<sequence>IEGSQNGWAETSLKATDWIAIANSVKSWNETLASRLAAIPEKPSARAMDWAYYKANAGKAGLVDGFERKCEKLCLVFASPKTRTEESEKKPEKMKNIIPFDQMTIEDLNQVLPETKLDKKYPYWPHGPIESYKLVSGRKLWP</sequence>
<dbReference type="Proteomes" id="UP000694570">
    <property type="component" value="Unplaced"/>
</dbReference>
<keyword evidence="8" id="KW-0496">Mitochondrion</keyword>
<protein>
    <recommendedName>
        <fullName evidence="12">ATP synthase subunit d, mitochondrial</fullName>
    </recommendedName>
</protein>
<evidence type="ECO:0000313" key="10">
    <source>
        <dbReference type="Ensembl" id="ENSSSCP00030020486.1"/>
    </source>
</evidence>
<name>A0A8D0WHU5_PIG</name>
<dbReference type="Ensembl" id="ENSSSCT00030045520.1">
    <property type="protein sequence ID" value="ENSSSCP00030020486.1"/>
    <property type="gene ID" value="ENSSSCG00030032917.1"/>
</dbReference>
<dbReference type="Pfam" id="PF05873">
    <property type="entry name" value="Mt_ATP-synt_D"/>
    <property type="match status" value="1"/>
</dbReference>
<dbReference type="InterPro" id="IPR008689">
    <property type="entry name" value="ATP_synth_F0_dsu_mt"/>
</dbReference>
<proteinExistence type="inferred from homology"/>
<evidence type="ECO:0000313" key="11">
    <source>
        <dbReference type="Proteomes" id="UP000694570"/>
    </source>
</evidence>
<dbReference type="Gene3D" id="6.10.280.70">
    <property type="match status" value="1"/>
</dbReference>
<comment type="subcellular location">
    <subcellularLocation>
        <location evidence="1">Mitochondrion inner membrane</location>
    </subcellularLocation>
</comment>
<keyword evidence="3" id="KW-0813">Transport</keyword>
<evidence type="ECO:0000256" key="5">
    <source>
        <dbReference type="ARBA" id="ARBA00022781"/>
    </source>
</evidence>
<keyword evidence="4" id="KW-0138">CF(0)</keyword>
<evidence type="ECO:0000256" key="2">
    <source>
        <dbReference type="ARBA" id="ARBA00006842"/>
    </source>
</evidence>
<evidence type="ECO:0008006" key="12">
    <source>
        <dbReference type="Google" id="ProtNLM"/>
    </source>
</evidence>
<evidence type="ECO:0000256" key="1">
    <source>
        <dbReference type="ARBA" id="ARBA00004273"/>
    </source>
</evidence>
<dbReference type="GO" id="GO:0005743">
    <property type="term" value="C:mitochondrial inner membrane"/>
    <property type="evidence" value="ECO:0007669"/>
    <property type="project" value="UniProtKB-SubCell"/>
</dbReference>
<dbReference type="GO" id="GO:0015078">
    <property type="term" value="F:proton transmembrane transporter activity"/>
    <property type="evidence" value="ECO:0007669"/>
    <property type="project" value="InterPro"/>
</dbReference>
<keyword evidence="9" id="KW-0472">Membrane</keyword>
<dbReference type="GO" id="GO:0015986">
    <property type="term" value="P:proton motive force-driven ATP synthesis"/>
    <property type="evidence" value="ECO:0007669"/>
    <property type="project" value="InterPro"/>
</dbReference>
<keyword evidence="6" id="KW-0999">Mitochondrion inner membrane</keyword>
<keyword evidence="5" id="KW-0375">Hydrogen ion transport</keyword>
<dbReference type="SUPFAM" id="SSF161065">
    <property type="entry name" value="ATP synthase D chain-like"/>
    <property type="match status" value="1"/>
</dbReference>
<keyword evidence="7" id="KW-0406">Ion transport</keyword>
<organism evidence="10 11">
    <name type="scientific">Sus scrofa</name>
    <name type="common">Pig</name>
    <dbReference type="NCBI Taxonomy" id="9823"/>
    <lineage>
        <taxon>Eukaryota</taxon>
        <taxon>Metazoa</taxon>
        <taxon>Chordata</taxon>
        <taxon>Craniata</taxon>
        <taxon>Vertebrata</taxon>
        <taxon>Euteleostomi</taxon>
        <taxon>Mammalia</taxon>
        <taxon>Eutheria</taxon>
        <taxon>Laurasiatheria</taxon>
        <taxon>Artiodactyla</taxon>
        <taxon>Suina</taxon>
        <taxon>Suidae</taxon>
        <taxon>Sus</taxon>
    </lineage>
</organism>
<evidence type="ECO:0000256" key="8">
    <source>
        <dbReference type="ARBA" id="ARBA00023128"/>
    </source>
</evidence>
<evidence type="ECO:0000256" key="3">
    <source>
        <dbReference type="ARBA" id="ARBA00022448"/>
    </source>
</evidence>
<accession>A0A8D0WHU5</accession>
<dbReference type="GO" id="GO:0045259">
    <property type="term" value="C:proton-transporting ATP synthase complex"/>
    <property type="evidence" value="ECO:0007669"/>
    <property type="project" value="UniProtKB-KW"/>
</dbReference>